<protein>
    <submittedName>
        <fullName evidence="2">Phage virion morphogenesis protein</fullName>
    </submittedName>
</protein>
<feature type="region of interest" description="Disordered" evidence="1">
    <location>
        <begin position="36"/>
        <end position="69"/>
    </location>
</feature>
<dbReference type="EMBL" id="JAGSPN010000007">
    <property type="protein sequence ID" value="MBR7782700.1"/>
    <property type="molecule type" value="Genomic_DNA"/>
</dbReference>
<sequence>MANDLTALEQWAGALLARLEPAARRKVNQQVAQDLRRSQQQRIKAQQSPEGTPYAARKPRKQLREKQGRIKKQKAAMFGKLRTSAHLKLNADANQIAVGFLGRVARIARVHQFGLRDTVCKNGPEVQYAERQLLGFSSADRELIKDSLLRHLAEK</sequence>
<organism evidence="2 3">
    <name type="scientific">Undibacterium luofuense</name>
    <dbReference type="NCBI Taxonomy" id="2828733"/>
    <lineage>
        <taxon>Bacteria</taxon>
        <taxon>Pseudomonadati</taxon>
        <taxon>Pseudomonadota</taxon>
        <taxon>Betaproteobacteria</taxon>
        <taxon>Burkholderiales</taxon>
        <taxon>Oxalobacteraceae</taxon>
        <taxon>Undibacterium</taxon>
    </lineage>
</organism>
<comment type="caution">
    <text evidence="2">The sequence shown here is derived from an EMBL/GenBank/DDBJ whole genome shotgun (WGS) entry which is preliminary data.</text>
</comment>
<feature type="compositionally biased region" description="Polar residues" evidence="1">
    <location>
        <begin position="36"/>
        <end position="50"/>
    </location>
</feature>
<dbReference type="InterPro" id="IPR006522">
    <property type="entry name" value="Phage_virion_morphogenesis"/>
</dbReference>
<gene>
    <name evidence="2" type="ORF">KDM89_11140</name>
</gene>
<dbReference type="Proteomes" id="UP000680067">
    <property type="component" value="Unassembled WGS sequence"/>
</dbReference>
<evidence type="ECO:0000313" key="3">
    <source>
        <dbReference type="Proteomes" id="UP000680067"/>
    </source>
</evidence>
<dbReference type="Pfam" id="PF05069">
    <property type="entry name" value="Phage_tail_S"/>
    <property type="match status" value="1"/>
</dbReference>
<evidence type="ECO:0000256" key="1">
    <source>
        <dbReference type="SAM" id="MobiDB-lite"/>
    </source>
</evidence>
<reference evidence="2" key="1">
    <citation type="submission" date="2021-04" db="EMBL/GenBank/DDBJ databases">
        <title>novel species isolated from subtropical streams in China.</title>
        <authorList>
            <person name="Lu H."/>
        </authorList>
    </citation>
    <scope>NUCLEOTIDE SEQUENCE</scope>
    <source>
        <strain evidence="2">LFS511W</strain>
    </source>
</reference>
<proteinExistence type="predicted"/>
<name>A0A941DMK5_9BURK</name>
<accession>A0A941DMK5</accession>
<evidence type="ECO:0000313" key="2">
    <source>
        <dbReference type="EMBL" id="MBR7782700.1"/>
    </source>
</evidence>
<dbReference type="NCBIfam" id="TIGR01635">
    <property type="entry name" value="tail_comp_S"/>
    <property type="match status" value="1"/>
</dbReference>
<dbReference type="AlphaFoldDB" id="A0A941DMK5"/>
<dbReference type="RefSeq" id="WP_212688005.1">
    <property type="nucleotide sequence ID" value="NZ_JAGSPN010000007.1"/>
</dbReference>
<keyword evidence="3" id="KW-1185">Reference proteome</keyword>